<dbReference type="GO" id="GO:0022857">
    <property type="term" value="F:transmembrane transporter activity"/>
    <property type="evidence" value="ECO:0007669"/>
    <property type="project" value="UniProtKB-ARBA"/>
</dbReference>
<name>I2F343_9BACT</name>
<keyword evidence="3" id="KW-1003">Cell membrane</keyword>
<sequence>MLQLKEASKIYRTGELEQTALDQVSICFSNDEFVAILGPSGSGKTTLLNLIGGLDRCDMGDLVINGRSTRDFKDWELDAYRNKSIGFIFQSFNLIPHLSLLDNVEIGMTLGGVPSSEKEKRAIELLEKVGLADQAHKRPCQLSNGQMQRVAIARALANDPDIILADEPTGSLDTQTGEETVKLIKEVARGKLIIMVTHNEEIANRYADRIIKLKDGKIVSDSRPSDDDDPQPELIIKKTSMSFPAALRLSATNILTKKWRTALTVLASSIGIVGIFLVLSLSSGFGRQLSEFESQTLSTFPIMVSQTTVDLESQQYHQAESEKRFEEDDSDVLGQFVYPYDPRDEILIHNNDLSDEYLAYVESIDPKLLSGFTYTRHINMNLVAKYGEMAKTVDQTSIKFTAYPEDLDPESPGYLENNFDLVAGSFPKEFTDLVMIVGKGNRISNVILQALGLDHDKERIGFEEIIGLEIKAIYNDDFYLRKGMSFTPKTSLRDLMDLYYGDLGIMLKIVGILRPKAQIEFSVLDEGIAYSDRLAQKFIENAVDSEIVLAQKDLYVNVLSGEQFASDLFNVLSVIPPDITARLVGGVNLPITKRNILQKLGAYKTPVSVVLYPKDFKSKEEVLKYLDSWNEGKAAENRILYIDLASTITGLLAGILNGSTFVLLSFAAISLVVSLIMIGIITFISVTERTKEIGILRALGARKKDISTVFNAENFIIGAFSGALGILFASILIVPLNSIIERLTGLSNVAYINPFYVISLMVASILLTVLGGLIPSRMASRKNPVDALRIE</sequence>
<protein>
    <submittedName>
        <fullName evidence="12">ABC-type antimicrobial peptide transport system, ATPase component</fullName>
    </submittedName>
</protein>
<dbReference type="PANTHER" id="PTHR42798:SF6">
    <property type="entry name" value="CELL DIVISION ATP-BINDING PROTEIN FTSE"/>
    <property type="match status" value="1"/>
</dbReference>
<keyword evidence="6" id="KW-0067">ATP-binding</keyword>
<dbReference type="Proteomes" id="UP000002881">
    <property type="component" value="Chromosome"/>
</dbReference>
<evidence type="ECO:0000259" key="11">
    <source>
        <dbReference type="PROSITE" id="PS50893"/>
    </source>
</evidence>
<dbReference type="HOGENOM" id="CLU_000604_9_0_0"/>
<keyword evidence="8 10" id="KW-0472">Membrane</keyword>
<dbReference type="InterPro" id="IPR003593">
    <property type="entry name" value="AAA+_ATPase"/>
</dbReference>
<keyword evidence="2" id="KW-0813">Transport</keyword>
<evidence type="ECO:0000256" key="1">
    <source>
        <dbReference type="ARBA" id="ARBA00004429"/>
    </source>
</evidence>
<evidence type="ECO:0000256" key="5">
    <source>
        <dbReference type="ARBA" id="ARBA00022741"/>
    </source>
</evidence>
<keyword evidence="4 10" id="KW-0812">Transmembrane</keyword>
<evidence type="ECO:0000256" key="4">
    <source>
        <dbReference type="ARBA" id="ARBA00022692"/>
    </source>
</evidence>
<dbReference type="GO" id="GO:0016887">
    <property type="term" value="F:ATP hydrolysis activity"/>
    <property type="evidence" value="ECO:0007669"/>
    <property type="project" value="InterPro"/>
</dbReference>
<dbReference type="GeneID" id="87106473"/>
<dbReference type="InterPro" id="IPR003838">
    <property type="entry name" value="ABC3_permease_C"/>
</dbReference>
<dbReference type="EMBL" id="CP003532">
    <property type="protein sequence ID" value="AFK06346.1"/>
    <property type="molecule type" value="Genomic_DNA"/>
</dbReference>
<comment type="similarity">
    <text evidence="9">Belongs to the ABC transporter superfamily. Macrolide exporter (TC 3.A.1.122) family.</text>
</comment>
<dbReference type="GO" id="GO:0005886">
    <property type="term" value="C:plasma membrane"/>
    <property type="evidence" value="ECO:0007669"/>
    <property type="project" value="UniProtKB-SubCell"/>
</dbReference>
<dbReference type="InterPro" id="IPR017911">
    <property type="entry name" value="MacB-like_ATP-bd"/>
</dbReference>
<evidence type="ECO:0000256" key="9">
    <source>
        <dbReference type="ARBA" id="ARBA00038388"/>
    </source>
</evidence>
<dbReference type="GO" id="GO:0098796">
    <property type="term" value="C:membrane protein complex"/>
    <property type="evidence" value="ECO:0007669"/>
    <property type="project" value="UniProtKB-ARBA"/>
</dbReference>
<dbReference type="PANTHER" id="PTHR42798">
    <property type="entry name" value="LIPOPROTEIN-RELEASING SYSTEM ATP-BINDING PROTEIN LOLD"/>
    <property type="match status" value="1"/>
</dbReference>
<reference evidence="12 13" key="1">
    <citation type="journal article" date="2012" name="Genome Biol. Evol.">
        <title>Genome Sequence of the Mesophilic Thermotogales Bacterium Mesotoga prima MesG1.Ag.4.2 Reveals the Largest Thermotogales Genome To Date.</title>
        <authorList>
            <person name="Zhaxybayeva O."/>
            <person name="Swithers K.S."/>
            <person name="Foght J."/>
            <person name="Green A.G."/>
            <person name="Bruce D."/>
            <person name="Detter C."/>
            <person name="Han S."/>
            <person name="Teshima H."/>
            <person name="Han J."/>
            <person name="Woyke T."/>
            <person name="Pitluck S."/>
            <person name="Nolan M."/>
            <person name="Ivanova N."/>
            <person name="Pati A."/>
            <person name="Land M.L."/>
            <person name="Dlutek M."/>
            <person name="Doolittle W.F."/>
            <person name="Noll K.M."/>
            <person name="Nesbo C.L."/>
        </authorList>
    </citation>
    <scope>NUCLEOTIDE SEQUENCE [LARGE SCALE GENOMIC DNA]</scope>
    <source>
        <strain evidence="13">mesG1.Ag.4.2</strain>
    </source>
</reference>
<dbReference type="Pfam" id="PF02687">
    <property type="entry name" value="FtsX"/>
    <property type="match status" value="1"/>
</dbReference>
<dbReference type="FunFam" id="3.40.50.300:FF:000032">
    <property type="entry name" value="Export ABC transporter ATP-binding protein"/>
    <property type="match status" value="1"/>
</dbReference>
<accession>I2F343</accession>
<dbReference type="SUPFAM" id="SSF52540">
    <property type="entry name" value="P-loop containing nucleoside triphosphate hydrolases"/>
    <property type="match status" value="1"/>
</dbReference>
<evidence type="ECO:0000256" key="2">
    <source>
        <dbReference type="ARBA" id="ARBA00022448"/>
    </source>
</evidence>
<evidence type="ECO:0000256" key="7">
    <source>
        <dbReference type="ARBA" id="ARBA00022989"/>
    </source>
</evidence>
<keyword evidence="13" id="KW-1185">Reference proteome</keyword>
<dbReference type="InterPro" id="IPR003439">
    <property type="entry name" value="ABC_transporter-like_ATP-bd"/>
</dbReference>
<dbReference type="KEGG" id="mpg:Theba_0628"/>
<dbReference type="STRING" id="660470.Theba_0628"/>
<comment type="subcellular location">
    <subcellularLocation>
        <location evidence="1">Cell inner membrane</location>
        <topology evidence="1">Multi-pass membrane protein</topology>
    </subcellularLocation>
</comment>
<evidence type="ECO:0000313" key="12">
    <source>
        <dbReference type="EMBL" id="AFK06346.1"/>
    </source>
</evidence>
<feature type="transmembrane region" description="Helical" evidence="10">
    <location>
        <begin position="259"/>
        <end position="279"/>
    </location>
</feature>
<dbReference type="Gene3D" id="3.40.50.300">
    <property type="entry name" value="P-loop containing nucleotide triphosphate hydrolases"/>
    <property type="match status" value="1"/>
</dbReference>
<dbReference type="PROSITE" id="PS50893">
    <property type="entry name" value="ABC_TRANSPORTER_2"/>
    <property type="match status" value="1"/>
</dbReference>
<evidence type="ECO:0000256" key="3">
    <source>
        <dbReference type="ARBA" id="ARBA00022475"/>
    </source>
</evidence>
<organism evidence="12 13">
    <name type="scientific">Mesotoga prima MesG1.Ag.4.2</name>
    <dbReference type="NCBI Taxonomy" id="660470"/>
    <lineage>
        <taxon>Bacteria</taxon>
        <taxon>Thermotogati</taxon>
        <taxon>Thermotogota</taxon>
        <taxon>Thermotogae</taxon>
        <taxon>Kosmotogales</taxon>
        <taxon>Kosmotogaceae</taxon>
        <taxon>Mesotoga</taxon>
    </lineage>
</organism>
<keyword evidence="5" id="KW-0547">Nucleotide-binding</keyword>
<evidence type="ECO:0000256" key="10">
    <source>
        <dbReference type="SAM" id="Phobius"/>
    </source>
</evidence>
<dbReference type="Pfam" id="PF00005">
    <property type="entry name" value="ABC_tran"/>
    <property type="match status" value="1"/>
</dbReference>
<dbReference type="GO" id="GO:0005524">
    <property type="term" value="F:ATP binding"/>
    <property type="evidence" value="ECO:0007669"/>
    <property type="project" value="UniProtKB-KW"/>
</dbReference>
<dbReference type="CDD" id="cd03255">
    <property type="entry name" value="ABC_MJ0796_LolCDE_FtsE"/>
    <property type="match status" value="1"/>
</dbReference>
<dbReference type="SMART" id="SM00382">
    <property type="entry name" value="AAA"/>
    <property type="match status" value="1"/>
</dbReference>
<feature type="transmembrane region" description="Helical" evidence="10">
    <location>
        <begin position="662"/>
        <end position="687"/>
    </location>
</feature>
<evidence type="ECO:0000313" key="13">
    <source>
        <dbReference type="Proteomes" id="UP000002881"/>
    </source>
</evidence>
<evidence type="ECO:0000256" key="6">
    <source>
        <dbReference type="ARBA" id="ARBA00022840"/>
    </source>
</evidence>
<dbReference type="InterPro" id="IPR027417">
    <property type="entry name" value="P-loop_NTPase"/>
</dbReference>
<dbReference type="eggNOG" id="COG0577">
    <property type="taxonomic scope" value="Bacteria"/>
</dbReference>
<feature type="transmembrane region" description="Helical" evidence="10">
    <location>
        <begin position="754"/>
        <end position="774"/>
    </location>
</feature>
<feature type="domain" description="ABC transporter" evidence="11">
    <location>
        <begin position="2"/>
        <end position="240"/>
    </location>
</feature>
<dbReference type="eggNOG" id="COG1136">
    <property type="taxonomic scope" value="Bacteria"/>
</dbReference>
<keyword evidence="7 10" id="KW-1133">Transmembrane helix</keyword>
<proteinExistence type="inferred from homology"/>
<evidence type="ECO:0000256" key="8">
    <source>
        <dbReference type="ARBA" id="ARBA00023136"/>
    </source>
</evidence>
<feature type="transmembrane region" description="Helical" evidence="10">
    <location>
        <begin position="708"/>
        <end position="734"/>
    </location>
</feature>
<dbReference type="AlphaFoldDB" id="I2F343"/>
<dbReference type="RefSeq" id="WP_014730424.1">
    <property type="nucleotide sequence ID" value="NC_017934.1"/>
</dbReference>
<gene>
    <name evidence="12" type="ORF">Theba_0628</name>
</gene>